<dbReference type="GO" id="GO:0016740">
    <property type="term" value="F:transferase activity"/>
    <property type="evidence" value="ECO:0007669"/>
    <property type="project" value="UniProtKB-KW"/>
</dbReference>
<organism evidence="1 2">
    <name type="scientific">Actinomadura luteofluorescens</name>
    <dbReference type="NCBI Taxonomy" id="46163"/>
    <lineage>
        <taxon>Bacteria</taxon>
        <taxon>Bacillati</taxon>
        <taxon>Actinomycetota</taxon>
        <taxon>Actinomycetes</taxon>
        <taxon>Streptosporangiales</taxon>
        <taxon>Thermomonosporaceae</taxon>
        <taxon>Actinomadura</taxon>
    </lineage>
</organism>
<evidence type="ECO:0000313" key="2">
    <source>
        <dbReference type="Proteomes" id="UP000529783"/>
    </source>
</evidence>
<comment type="caution">
    <text evidence="1">The sequence shown here is derived from an EMBL/GenBank/DDBJ whole genome shotgun (WGS) entry which is preliminary data.</text>
</comment>
<dbReference type="EMBL" id="JACCBA010000001">
    <property type="protein sequence ID" value="NYD51330.1"/>
    <property type="molecule type" value="Genomic_DNA"/>
</dbReference>
<dbReference type="InterPro" id="IPR016181">
    <property type="entry name" value="Acyl_CoA_acyltransferase"/>
</dbReference>
<accession>A0A7Y9EP23</accession>
<dbReference type="SUPFAM" id="SSF55729">
    <property type="entry name" value="Acyl-CoA N-acyltransferases (Nat)"/>
    <property type="match status" value="1"/>
</dbReference>
<dbReference type="CDD" id="cd04301">
    <property type="entry name" value="NAT_SF"/>
    <property type="match status" value="1"/>
</dbReference>
<dbReference type="Gene3D" id="3.40.630.30">
    <property type="match status" value="1"/>
</dbReference>
<sequence>MLVAEHPEAGVVGALLVLPPARVLSHAGLPEMESVFGLLQIIKLKAVAVDPAHRSSGVAAALIAACRQLYTQLGYTLLYGQFEVGSGLETYYRRQRLTVLPEGQGVSLTMFSVPVGIHTSPTERFFVCDLD</sequence>
<protein>
    <submittedName>
        <fullName evidence="1">GNAT superfamily N-acetyltransferase</fullName>
    </submittedName>
</protein>
<evidence type="ECO:0000313" key="1">
    <source>
        <dbReference type="EMBL" id="NYD51330.1"/>
    </source>
</evidence>
<reference evidence="1 2" key="1">
    <citation type="submission" date="2020-07" db="EMBL/GenBank/DDBJ databases">
        <title>Sequencing the genomes of 1000 actinobacteria strains.</title>
        <authorList>
            <person name="Klenk H.-P."/>
        </authorList>
    </citation>
    <scope>NUCLEOTIDE SEQUENCE [LARGE SCALE GENOMIC DNA]</scope>
    <source>
        <strain evidence="1 2">DSM 40398</strain>
    </source>
</reference>
<keyword evidence="1" id="KW-0808">Transferase</keyword>
<gene>
    <name evidence="1" type="ORF">BJY14_007313</name>
</gene>
<dbReference type="RefSeq" id="WP_179847737.1">
    <property type="nucleotide sequence ID" value="NZ_JACCBA010000001.1"/>
</dbReference>
<proteinExistence type="predicted"/>
<dbReference type="Proteomes" id="UP000529783">
    <property type="component" value="Unassembled WGS sequence"/>
</dbReference>
<keyword evidence="2" id="KW-1185">Reference proteome</keyword>
<name>A0A7Y9EP23_9ACTN</name>
<dbReference type="AlphaFoldDB" id="A0A7Y9EP23"/>